<protein>
    <recommendedName>
        <fullName evidence="4">DUF4283 domain protein</fullName>
    </recommendedName>
</protein>
<reference evidence="2 3" key="1">
    <citation type="journal article" date="2018" name="Front. Plant Sci.">
        <title>Red Clover (Trifolium pratense) and Zigzag Clover (T. medium) - A Picture of Genomic Similarities and Differences.</title>
        <authorList>
            <person name="Dluhosova J."/>
            <person name="Istvanek J."/>
            <person name="Nedelnik J."/>
            <person name="Repkova J."/>
        </authorList>
    </citation>
    <scope>NUCLEOTIDE SEQUENCE [LARGE SCALE GENOMIC DNA]</scope>
    <source>
        <strain evidence="3">cv. 10/8</strain>
        <tissue evidence="2">Leaf</tissue>
    </source>
</reference>
<name>A0A392QHK1_9FABA</name>
<feature type="region of interest" description="Disordered" evidence="1">
    <location>
        <begin position="57"/>
        <end position="77"/>
    </location>
</feature>
<feature type="non-terminal residue" evidence="2">
    <location>
        <position position="160"/>
    </location>
</feature>
<proteinExistence type="predicted"/>
<sequence>MTAEEDRMKRSEKKAKSNGEQFSGGSSMPVSYADLYDNVGQNMNVDKTMSYKQTLLGKDGEMHGERDVEDGMSEEEEEHDLYDEYAGLQVLEQQVGGYECPQFKLSKREEARIHKPWKQGLIVKLFGRRIGYKALENRLKQMWVRKGVISIIDLGKEYFL</sequence>
<organism evidence="2 3">
    <name type="scientific">Trifolium medium</name>
    <dbReference type="NCBI Taxonomy" id="97028"/>
    <lineage>
        <taxon>Eukaryota</taxon>
        <taxon>Viridiplantae</taxon>
        <taxon>Streptophyta</taxon>
        <taxon>Embryophyta</taxon>
        <taxon>Tracheophyta</taxon>
        <taxon>Spermatophyta</taxon>
        <taxon>Magnoliopsida</taxon>
        <taxon>eudicotyledons</taxon>
        <taxon>Gunneridae</taxon>
        <taxon>Pentapetalae</taxon>
        <taxon>rosids</taxon>
        <taxon>fabids</taxon>
        <taxon>Fabales</taxon>
        <taxon>Fabaceae</taxon>
        <taxon>Papilionoideae</taxon>
        <taxon>50 kb inversion clade</taxon>
        <taxon>NPAAA clade</taxon>
        <taxon>Hologalegina</taxon>
        <taxon>IRL clade</taxon>
        <taxon>Trifolieae</taxon>
        <taxon>Trifolium</taxon>
    </lineage>
</organism>
<feature type="compositionally biased region" description="Acidic residues" evidence="1">
    <location>
        <begin position="67"/>
        <end position="77"/>
    </location>
</feature>
<evidence type="ECO:0008006" key="4">
    <source>
        <dbReference type="Google" id="ProtNLM"/>
    </source>
</evidence>
<feature type="compositionally biased region" description="Basic and acidic residues" evidence="1">
    <location>
        <begin position="1"/>
        <end position="17"/>
    </location>
</feature>
<keyword evidence="3" id="KW-1185">Reference proteome</keyword>
<dbReference type="EMBL" id="LXQA010132281">
    <property type="protein sequence ID" value="MCI22775.1"/>
    <property type="molecule type" value="Genomic_DNA"/>
</dbReference>
<evidence type="ECO:0000313" key="2">
    <source>
        <dbReference type="EMBL" id="MCI22775.1"/>
    </source>
</evidence>
<accession>A0A392QHK1</accession>
<comment type="caution">
    <text evidence="2">The sequence shown here is derived from an EMBL/GenBank/DDBJ whole genome shotgun (WGS) entry which is preliminary data.</text>
</comment>
<feature type="compositionally biased region" description="Polar residues" evidence="1">
    <location>
        <begin position="18"/>
        <end position="29"/>
    </location>
</feature>
<feature type="region of interest" description="Disordered" evidence="1">
    <location>
        <begin position="1"/>
        <end position="29"/>
    </location>
</feature>
<evidence type="ECO:0000256" key="1">
    <source>
        <dbReference type="SAM" id="MobiDB-lite"/>
    </source>
</evidence>
<dbReference type="Proteomes" id="UP000265520">
    <property type="component" value="Unassembled WGS sequence"/>
</dbReference>
<evidence type="ECO:0000313" key="3">
    <source>
        <dbReference type="Proteomes" id="UP000265520"/>
    </source>
</evidence>
<dbReference type="AlphaFoldDB" id="A0A392QHK1"/>